<dbReference type="SUPFAM" id="SSF48295">
    <property type="entry name" value="TrpR-like"/>
    <property type="match status" value="1"/>
</dbReference>
<dbReference type="RefSeq" id="WP_080622334.1">
    <property type="nucleotide sequence ID" value="NZ_CAWMZI010000001.1"/>
</dbReference>
<dbReference type="Pfam" id="PF08299">
    <property type="entry name" value="Bac_DnaA_C"/>
    <property type="match status" value="1"/>
</dbReference>
<dbReference type="STRING" id="147645.A6J80_17310"/>
<evidence type="ECO:0000313" key="2">
    <source>
        <dbReference type="EMBL" id="ARC37873.1"/>
    </source>
</evidence>
<dbReference type="EMBL" id="CP020442">
    <property type="protein sequence ID" value="ARC37873.1"/>
    <property type="molecule type" value="Genomic_DNA"/>
</dbReference>
<dbReference type="AlphaFoldDB" id="A0A1V0GVG6"/>
<protein>
    <recommendedName>
        <fullName evidence="1">Chromosomal replication initiator DnaA C-terminal domain-containing protein</fullName>
    </recommendedName>
</protein>
<dbReference type="SMART" id="SM00760">
    <property type="entry name" value="Bac_DnaA_C"/>
    <property type="match status" value="1"/>
</dbReference>
<dbReference type="InterPro" id="IPR010921">
    <property type="entry name" value="Trp_repressor/repl_initiator"/>
</dbReference>
<feature type="domain" description="Chromosomal replication initiator DnaA C-terminal" evidence="1">
    <location>
        <begin position="1"/>
        <end position="68"/>
    </location>
</feature>
<proteinExistence type="predicted"/>
<gene>
    <name evidence="2" type="ORF">A6J80_17310</name>
</gene>
<dbReference type="GO" id="GO:0006275">
    <property type="term" value="P:regulation of DNA replication"/>
    <property type="evidence" value="ECO:0007669"/>
    <property type="project" value="InterPro"/>
</dbReference>
<organism evidence="2 3">
    <name type="scientific">Paracoccus yeei</name>
    <dbReference type="NCBI Taxonomy" id="147645"/>
    <lineage>
        <taxon>Bacteria</taxon>
        <taxon>Pseudomonadati</taxon>
        <taxon>Pseudomonadota</taxon>
        <taxon>Alphaproteobacteria</taxon>
        <taxon>Rhodobacterales</taxon>
        <taxon>Paracoccaceae</taxon>
        <taxon>Paracoccus</taxon>
    </lineage>
</organism>
<name>A0A1V0GVG6_9RHOB</name>
<keyword evidence="3" id="KW-1185">Reference proteome</keyword>
<sequence>MIAEAFAQVSEETGIPVSSLLAYDRHIDVVAARDAAIRTAHASGATRQQIAQFMGRDWSSVNHAIRKGAQ</sequence>
<dbReference type="KEGG" id="pye:A6J80_17310"/>
<dbReference type="InterPro" id="IPR013159">
    <property type="entry name" value="DnaA_C"/>
</dbReference>
<reference evidence="2" key="1">
    <citation type="submission" date="2017-12" db="EMBL/GenBank/DDBJ databases">
        <title>FDA dAtabase for Regulatory Grade micrObial Sequences (FDA-ARGOS): Supporting development and validation of Infectious Disease Dx tests.</title>
        <authorList>
            <person name="Campos J."/>
            <person name="Goldberg B."/>
            <person name="Tallon L."/>
            <person name="Sadzewicz L."/>
            <person name="Sengamalay N."/>
            <person name="Ott S."/>
            <person name="Godinez A."/>
            <person name="Nagaraj S."/>
            <person name="Vyas G."/>
            <person name="Aluvathingal J."/>
            <person name="Nadendla S."/>
            <person name="Geyer C."/>
            <person name="Nandy P."/>
            <person name="Hobson J."/>
            <person name="Sichtig H."/>
        </authorList>
    </citation>
    <scope>NUCLEOTIDE SEQUENCE</scope>
    <source>
        <strain evidence="2">FDAARGOS_252</strain>
    </source>
</reference>
<accession>A0A1V0GVG6</accession>
<evidence type="ECO:0000313" key="3">
    <source>
        <dbReference type="Proteomes" id="UP000191257"/>
    </source>
</evidence>
<evidence type="ECO:0000259" key="1">
    <source>
        <dbReference type="SMART" id="SM00760"/>
    </source>
</evidence>
<dbReference type="GO" id="GO:0005524">
    <property type="term" value="F:ATP binding"/>
    <property type="evidence" value="ECO:0007669"/>
    <property type="project" value="InterPro"/>
</dbReference>
<dbReference type="Proteomes" id="UP000191257">
    <property type="component" value="Chromosome"/>
</dbReference>
<dbReference type="GO" id="GO:0043565">
    <property type="term" value="F:sequence-specific DNA binding"/>
    <property type="evidence" value="ECO:0007669"/>
    <property type="project" value="InterPro"/>
</dbReference>
<dbReference type="Gene3D" id="1.10.1750.10">
    <property type="match status" value="1"/>
</dbReference>
<dbReference type="GO" id="GO:0006270">
    <property type="term" value="P:DNA replication initiation"/>
    <property type="evidence" value="ECO:0007669"/>
    <property type="project" value="InterPro"/>
</dbReference>